<dbReference type="SFLD" id="SFLDS00005">
    <property type="entry name" value="Isoprenoid_Synthase_Type_I"/>
    <property type="match status" value="1"/>
</dbReference>
<keyword evidence="4" id="KW-0934">Plastid</keyword>
<dbReference type="Pfam" id="PF01397">
    <property type="entry name" value="Terpene_synth"/>
    <property type="match status" value="1"/>
</dbReference>
<dbReference type="PANTHER" id="PTHR31225">
    <property type="entry name" value="OS04G0344100 PROTEIN-RELATED"/>
    <property type="match status" value="1"/>
</dbReference>
<keyword evidence="7" id="KW-0809">Transit peptide</keyword>
<name>A0A6M6CCY3_SALPM</name>
<dbReference type="InterPro" id="IPR005630">
    <property type="entry name" value="Terpene_synthase_metal-bd"/>
</dbReference>
<dbReference type="PANTHER" id="PTHR31225:SF9">
    <property type="entry name" value="TERPENE SYNTHASE 10"/>
    <property type="match status" value="1"/>
</dbReference>
<dbReference type="InterPro" id="IPR034741">
    <property type="entry name" value="Terpene_cyclase-like_1_C"/>
</dbReference>
<dbReference type="GO" id="GO:0000287">
    <property type="term" value="F:magnesium ion binding"/>
    <property type="evidence" value="ECO:0007669"/>
    <property type="project" value="InterPro"/>
</dbReference>
<dbReference type="SUPFAM" id="SSF48576">
    <property type="entry name" value="Terpenoid synthases"/>
    <property type="match status" value="1"/>
</dbReference>
<evidence type="ECO:0000259" key="10">
    <source>
        <dbReference type="Pfam" id="PF03936"/>
    </source>
</evidence>
<evidence type="ECO:0000256" key="3">
    <source>
        <dbReference type="ARBA" id="ARBA00022528"/>
    </source>
</evidence>
<keyword evidence="5" id="KW-0479">Metal-binding</keyword>
<dbReference type="InterPro" id="IPR008949">
    <property type="entry name" value="Isoprenoid_synthase_dom_sf"/>
</dbReference>
<dbReference type="CDD" id="cd00684">
    <property type="entry name" value="Terpene_cyclase_plant_C1"/>
    <property type="match status" value="1"/>
</dbReference>
<protein>
    <submittedName>
        <fullName evidence="11">Monoterpene synthase 14</fullName>
    </submittedName>
</protein>
<dbReference type="InterPro" id="IPR044814">
    <property type="entry name" value="Terpene_cyclase_plant_C1"/>
</dbReference>
<dbReference type="SFLD" id="SFLDG01014">
    <property type="entry name" value="Terpene_Cyclase_Like_1_N-term"/>
    <property type="match status" value="1"/>
</dbReference>
<reference evidence="11" key="1">
    <citation type="submission" date="2019-09" db="EMBL/GenBank/DDBJ databases">
        <title>Monoterpene synthases of Salvia.</title>
        <authorList>
            <person name="Schmiderer C."/>
            <person name="Novak J."/>
        </authorList>
    </citation>
    <scope>NUCLEOTIDE SEQUENCE</scope>
</reference>
<dbReference type="GO" id="GO:0010333">
    <property type="term" value="F:terpene synthase activity"/>
    <property type="evidence" value="ECO:0007669"/>
    <property type="project" value="InterPro"/>
</dbReference>
<comment type="cofactor">
    <cofactor evidence="1">
        <name>Mg(2+)</name>
        <dbReference type="ChEBI" id="CHEBI:18420"/>
    </cofactor>
</comment>
<evidence type="ECO:0000256" key="1">
    <source>
        <dbReference type="ARBA" id="ARBA00001946"/>
    </source>
</evidence>
<dbReference type="Pfam" id="PF03936">
    <property type="entry name" value="Terpene_synth_C"/>
    <property type="match status" value="1"/>
</dbReference>
<evidence type="ECO:0000313" key="11">
    <source>
        <dbReference type="EMBL" id="QJX58335.1"/>
    </source>
</evidence>
<comment type="subcellular location">
    <subcellularLocation>
        <location evidence="2">Plastid</location>
        <location evidence="2">Chloroplast</location>
    </subcellularLocation>
</comment>
<evidence type="ECO:0000256" key="6">
    <source>
        <dbReference type="ARBA" id="ARBA00022842"/>
    </source>
</evidence>
<dbReference type="InterPro" id="IPR036965">
    <property type="entry name" value="Terpene_synth_N_sf"/>
</dbReference>
<feature type="domain" description="Terpene synthase metal-binding" evidence="10">
    <location>
        <begin position="312"/>
        <end position="549"/>
    </location>
</feature>
<evidence type="ECO:0000259" key="9">
    <source>
        <dbReference type="Pfam" id="PF01397"/>
    </source>
</evidence>
<evidence type="ECO:0000256" key="5">
    <source>
        <dbReference type="ARBA" id="ARBA00022723"/>
    </source>
</evidence>
<evidence type="ECO:0000256" key="4">
    <source>
        <dbReference type="ARBA" id="ARBA00022640"/>
    </source>
</evidence>
<keyword evidence="6" id="KW-0460">Magnesium</keyword>
<gene>
    <name evidence="11" type="primary">TS14</name>
</gene>
<dbReference type="Gene3D" id="1.50.10.130">
    <property type="entry name" value="Terpene synthase, N-terminal domain"/>
    <property type="match status" value="1"/>
</dbReference>
<dbReference type="InterPro" id="IPR050148">
    <property type="entry name" value="Terpene_synthase-like"/>
</dbReference>
<dbReference type="InterPro" id="IPR008930">
    <property type="entry name" value="Terpenoid_cyclase/PrenylTrfase"/>
</dbReference>
<dbReference type="FunFam" id="1.50.10.130:FF:000001">
    <property type="entry name" value="Isoprene synthase, chloroplastic"/>
    <property type="match status" value="1"/>
</dbReference>
<dbReference type="AlphaFoldDB" id="A0A6M6CCY3"/>
<organism evidence="11">
    <name type="scientific">Salvia pomifera</name>
    <name type="common">Apple sage</name>
    <dbReference type="NCBI Taxonomy" id="396869"/>
    <lineage>
        <taxon>Eukaryota</taxon>
        <taxon>Viridiplantae</taxon>
        <taxon>Streptophyta</taxon>
        <taxon>Embryophyta</taxon>
        <taxon>Tracheophyta</taxon>
        <taxon>Spermatophyta</taxon>
        <taxon>Magnoliopsida</taxon>
        <taxon>eudicotyledons</taxon>
        <taxon>Gunneridae</taxon>
        <taxon>Pentapetalae</taxon>
        <taxon>asterids</taxon>
        <taxon>lamiids</taxon>
        <taxon>Lamiales</taxon>
        <taxon>Lamiaceae</taxon>
        <taxon>Nepetoideae</taxon>
        <taxon>Mentheae</taxon>
        <taxon>Salviinae</taxon>
        <taxon>Salvia</taxon>
        <taxon>Salvia incertae sedis</taxon>
    </lineage>
</organism>
<dbReference type="EMBL" id="MN513210">
    <property type="protein sequence ID" value="QJX58335.1"/>
    <property type="molecule type" value="mRNA"/>
</dbReference>
<accession>A0A6M6CCY3</accession>
<evidence type="ECO:0000256" key="7">
    <source>
        <dbReference type="ARBA" id="ARBA00022946"/>
    </source>
</evidence>
<dbReference type="GO" id="GO:0016102">
    <property type="term" value="P:diterpenoid biosynthetic process"/>
    <property type="evidence" value="ECO:0007669"/>
    <property type="project" value="InterPro"/>
</dbReference>
<keyword evidence="3" id="KW-0150">Chloroplast</keyword>
<dbReference type="SFLD" id="SFLDG01019">
    <property type="entry name" value="Terpene_Cyclase_Like_1_C_Termi"/>
    <property type="match status" value="1"/>
</dbReference>
<proteinExistence type="evidence at transcript level"/>
<dbReference type="FunFam" id="1.10.600.10:FF:000007">
    <property type="entry name" value="Isoprene synthase, chloroplastic"/>
    <property type="match status" value="1"/>
</dbReference>
<evidence type="ECO:0000256" key="8">
    <source>
        <dbReference type="ARBA" id="ARBA00023239"/>
    </source>
</evidence>
<dbReference type="SUPFAM" id="SSF48239">
    <property type="entry name" value="Terpenoid cyclases/Protein prenyltransferases"/>
    <property type="match status" value="1"/>
</dbReference>
<dbReference type="InterPro" id="IPR001906">
    <property type="entry name" value="Terpene_synth_N"/>
</dbReference>
<dbReference type="Gene3D" id="1.10.600.10">
    <property type="entry name" value="Farnesyl Diphosphate Synthase"/>
    <property type="match status" value="1"/>
</dbReference>
<evidence type="ECO:0000256" key="2">
    <source>
        <dbReference type="ARBA" id="ARBA00004229"/>
    </source>
</evidence>
<feature type="domain" description="Terpene synthase N-terminal" evidence="9">
    <location>
        <begin position="71"/>
        <end position="253"/>
    </location>
</feature>
<dbReference type="SFLD" id="SFLDG01604">
    <property type="entry name" value="Terpene_Cyclase_Like_1_C_Termi"/>
    <property type="match status" value="1"/>
</dbReference>
<sequence length="607" mass="70504">MCSFGMQKAFPSNNPIKHLHNSDIKSSKLISSNRIGSSDAARLRLHFSSQQHGADELQTHRRSGNYSPSRWDFDYIQSLHSDYKEERHRRRASELVMQVKKLIEKETDPTRQLELMDDLQRLGLGDHFQDEFKEILISVYLDNKYYKSNVDMIKNAERDLYSTALAFRLLRQHGFQVAPEVLGCFKNDEGELEPSLIHDTRGLLQLYEASFLLTQGENTLELAREFASRILQEKLLNDEIDDINLSTWIRNSLDIPIHWRIERVNTSVWIEAYKRRADMNPTVLELAILDTNIVQAQYQEELKQNLQWWRNSGIVEKLPFVRNRLVESYFWSVGIVQPRQHGIGRMALGKSIALITTIDDVYDVYGTLEELEQFTDVIRRWDVSSIDKLPSYMQLCFLALHNFVNDTAYDVLKEQRFNIIPYLRKSWMDLVEAYLVEAKWYHSGYKPNLEEYLENSWISVSGPAVLAQAFFGVTHSLTEEAVDSLYGHRDLIRSSSMILRLADDLGTSSHEVSRGDVPKSIQCYMNDNNGSEGEAREHVQWMIGESWKKMNEERVARDSPFCQDFIGCAVDMGRMAQFMYRYGDGHGMQHSIIHQQINTCFFHPATL</sequence>
<keyword evidence="8" id="KW-0456">Lyase</keyword>